<proteinExistence type="predicted"/>
<evidence type="ECO:0000313" key="2">
    <source>
        <dbReference type="EMBL" id="BAJ50118.1"/>
    </source>
</evidence>
<dbReference type="EMBL" id="AP011832">
    <property type="protein sequence ID" value="BAJ47300.1"/>
    <property type="molecule type" value="Genomic_DNA"/>
</dbReference>
<name>E6N4T1_CALS0</name>
<gene>
    <name evidence="2" type="ORF">CSUB_C0257</name>
    <name evidence="1" type="ORF">HGMM_F51A09C33</name>
</gene>
<dbReference type="AlphaFoldDB" id="E6N4T1"/>
<evidence type="ECO:0000313" key="1">
    <source>
        <dbReference type="EMBL" id="BAJ47300.1"/>
    </source>
</evidence>
<accession>E6N4T1</accession>
<dbReference type="KEGG" id="csu:CSUB_C0257"/>
<evidence type="ECO:0008006" key="4">
    <source>
        <dbReference type="Google" id="ProtNLM"/>
    </source>
</evidence>
<evidence type="ECO:0000313" key="3">
    <source>
        <dbReference type="Proteomes" id="UP000008120"/>
    </source>
</evidence>
<dbReference type="EMBL" id="BA000048">
    <property type="protein sequence ID" value="BAJ50118.1"/>
    <property type="molecule type" value="Genomic_DNA"/>
</dbReference>
<dbReference type="BioCyc" id="CCAL311458:G131R-260-MONOMER"/>
<organism evidence="1 3">
    <name type="scientific">Caldiarchaeum subterraneum</name>
    <dbReference type="NCBI Taxonomy" id="311458"/>
    <lineage>
        <taxon>Archaea</taxon>
        <taxon>Nitrososphaerota</taxon>
        <taxon>Candidatus Caldarchaeales</taxon>
        <taxon>Candidatus Caldarchaeaceae</taxon>
        <taxon>Candidatus Caldarchaeum</taxon>
    </lineage>
</organism>
<dbReference type="Proteomes" id="UP000008120">
    <property type="component" value="Chromosome"/>
</dbReference>
<protein>
    <recommendedName>
        <fullName evidence="4">DUF4258 domain-containing protein</fullName>
    </recommendedName>
</protein>
<sequence>MVDLILSRHASEKIKLRRLRMELINQVLNSPEHIYFDVVTRLYVAIRKVEFHDEKIPLVVIYRTEDDSYYIATVYPCKEFEEEVDRKVKKGRWIKVGVREK</sequence>
<dbReference type="STRING" id="311458.CSUB_C0257"/>
<reference evidence="1 3" key="1">
    <citation type="journal article" date="2005" name="Environ. Microbiol.">
        <title>Genetic and functional properties of uncultivated thermophilic crenarchaeotes from a subsurface gold mine as revealed by analysis of genome fragments.</title>
        <authorList>
            <person name="Nunoura T."/>
            <person name="Hirayama H."/>
            <person name="Takami H."/>
            <person name="Oida H."/>
            <person name="Nishi S."/>
            <person name="Shimamura S."/>
            <person name="Suzuki Y."/>
            <person name="Inagaki F."/>
            <person name="Takai K."/>
            <person name="Nealson K.H."/>
            <person name="Horikoshi K."/>
        </authorList>
    </citation>
    <scope>NUCLEOTIDE SEQUENCE [LARGE SCALE GENOMIC DNA]</scope>
</reference>
<reference evidence="1 3" key="2">
    <citation type="journal article" date="2011" name="Nucleic Acids Res.">
        <title>Insights into the evolution of Archaea and eukaryotic protein modifier systems revealed by the genome of a novel archaeal group.</title>
        <authorList>
            <person name="Nunoura T."/>
            <person name="Takaki Y."/>
            <person name="Kakuta J."/>
            <person name="Nishi S."/>
            <person name="Sugahara J."/>
            <person name="Kazama H."/>
            <person name="Chee G."/>
            <person name="Hattori M."/>
            <person name="Kanai A."/>
            <person name="Atomi H."/>
            <person name="Takai K."/>
            <person name="Takami H."/>
        </authorList>
    </citation>
    <scope>NUCLEOTIDE SEQUENCE [LARGE SCALE GENOMIC DNA]</scope>
</reference>